<proteinExistence type="predicted"/>
<protein>
    <submittedName>
        <fullName evidence="1">Uncharacterized protein</fullName>
    </submittedName>
</protein>
<dbReference type="AlphaFoldDB" id="A0A4V6QFH0"/>
<dbReference type="Proteomes" id="UP000294604">
    <property type="component" value="Unassembled WGS sequence"/>
</dbReference>
<reference evidence="1 2" key="1">
    <citation type="journal article" date="2019" name="Sci. Rep.">
        <title>Extended insight into the Mycobacterium chelonae-abscessus complex through whole genome sequencing of Mycobacterium salmoniphilum outbreak and Mycobacterium salmoniphilum-like strains.</title>
        <authorList>
            <person name="Behra P.R.K."/>
            <person name="Das S."/>
            <person name="Pettersson B.M.F."/>
            <person name="Shirreff L."/>
            <person name="DuCote T."/>
            <person name="Jacobsson K.G."/>
            <person name="Ennis D.G."/>
            <person name="Kirsebom L.A."/>
        </authorList>
    </citation>
    <scope>NUCLEOTIDE SEQUENCE [LARGE SCALE GENOMIC DNA]</scope>
    <source>
        <strain evidence="1 2">CCUG 60884</strain>
    </source>
</reference>
<comment type="caution">
    <text evidence="1">The sequence shown here is derived from an EMBL/GenBank/DDBJ whole genome shotgun (WGS) entry which is preliminary data.</text>
</comment>
<evidence type="ECO:0000313" key="1">
    <source>
        <dbReference type="EMBL" id="TEA06911.1"/>
    </source>
</evidence>
<name>A0A4V6QFH0_9MYCO</name>
<accession>A0A4V6QFH0</accession>
<evidence type="ECO:0000313" key="2">
    <source>
        <dbReference type="Proteomes" id="UP000294604"/>
    </source>
</evidence>
<dbReference type="EMBL" id="PECL01000007">
    <property type="protein sequence ID" value="TEA06911.1"/>
    <property type="molecule type" value="Genomic_DNA"/>
</dbReference>
<organism evidence="1 2">
    <name type="scientific">Mycobacteroides salmoniphilum</name>
    <dbReference type="NCBI Taxonomy" id="404941"/>
    <lineage>
        <taxon>Bacteria</taxon>
        <taxon>Bacillati</taxon>
        <taxon>Actinomycetota</taxon>
        <taxon>Actinomycetes</taxon>
        <taxon>Mycobacteriales</taxon>
        <taxon>Mycobacteriaceae</taxon>
        <taxon>Mycobacteroides</taxon>
    </lineage>
</organism>
<sequence>MGGGGRELRPAMAGRPASIIDQRQRSSCVISVSEGMVAELGPQGHVVTAGQCSGRVVVGGRTERNRFAYRLFGASNGDGMFAPAPLGQLRGRDLVGSKISAEEHVSTMGCH</sequence>
<gene>
    <name evidence="1" type="ORF">CCUG60884_02052</name>
</gene>